<reference evidence="1 2" key="1">
    <citation type="journal article" date="2010" name="Nat. Biotechnol.">
        <title>Genome sequence of the model mushroom Schizophyllum commune.</title>
        <authorList>
            <person name="Ohm R.A."/>
            <person name="de Jong J.F."/>
            <person name="Lugones L.G."/>
            <person name="Aerts A."/>
            <person name="Kothe E."/>
            <person name="Stajich J.E."/>
            <person name="de Vries R.P."/>
            <person name="Record E."/>
            <person name="Levasseur A."/>
            <person name="Baker S.E."/>
            <person name="Bartholomew K.A."/>
            <person name="Coutinho P.M."/>
            <person name="Erdmann S."/>
            <person name="Fowler T.J."/>
            <person name="Gathman A.C."/>
            <person name="Lombard V."/>
            <person name="Henrissat B."/>
            <person name="Knabe N."/>
            <person name="Kuees U."/>
            <person name="Lilly W.W."/>
            <person name="Lindquist E."/>
            <person name="Lucas S."/>
            <person name="Magnuson J.K."/>
            <person name="Piumi F."/>
            <person name="Raudaskoski M."/>
            <person name="Salamov A."/>
            <person name="Schmutz J."/>
            <person name="Schwarze F.W.M.R."/>
            <person name="vanKuyk P.A."/>
            <person name="Horton J.S."/>
            <person name="Grigoriev I.V."/>
            <person name="Woesten H.A.B."/>
        </authorList>
    </citation>
    <scope>NUCLEOTIDE SEQUENCE [LARGE SCALE GENOMIC DNA]</scope>
    <source>
        <strain evidence="2">H4-8 / FGSC 9210</strain>
    </source>
</reference>
<dbReference type="GeneID" id="9597251"/>
<keyword evidence="2" id="KW-1185">Reference proteome</keyword>
<feature type="non-terminal residue" evidence="1">
    <location>
        <position position="141"/>
    </location>
</feature>
<accession>D8QGX8</accession>
<evidence type="ECO:0000313" key="2">
    <source>
        <dbReference type="Proteomes" id="UP000007431"/>
    </source>
</evidence>
<dbReference type="Proteomes" id="UP000007431">
    <property type="component" value="Unassembled WGS sequence"/>
</dbReference>
<dbReference type="InParanoid" id="D8QGX8"/>
<proteinExistence type="predicted"/>
<dbReference type="EMBL" id="GL377312">
    <property type="protein sequence ID" value="EFI92840.1"/>
    <property type="molecule type" value="Genomic_DNA"/>
</dbReference>
<protein>
    <submittedName>
        <fullName evidence="1">Uncharacterized protein</fullName>
    </submittedName>
</protein>
<sequence length="141" mass="15832">MRNEQTSDALATSRVETPFTPTSQILSKHMREEADDGDLHQFTPRTPAFTCLYDDATHLRAWVGGIVPCYTSLQLTLPSLAEGSTSPSLADEADAALAQYAQETFRVPLHVVRTGRRLPEVSFLIYQKRDTSRFSRSQWAE</sequence>
<dbReference type="AlphaFoldDB" id="D8QGX8"/>
<gene>
    <name evidence="1" type="ORF">SCHCODRAFT_113123</name>
</gene>
<organism evidence="2">
    <name type="scientific">Schizophyllum commune (strain H4-8 / FGSC 9210)</name>
    <name type="common">Split gill fungus</name>
    <dbReference type="NCBI Taxonomy" id="578458"/>
    <lineage>
        <taxon>Eukaryota</taxon>
        <taxon>Fungi</taxon>
        <taxon>Dikarya</taxon>
        <taxon>Basidiomycota</taxon>
        <taxon>Agaricomycotina</taxon>
        <taxon>Agaricomycetes</taxon>
        <taxon>Agaricomycetidae</taxon>
        <taxon>Agaricales</taxon>
        <taxon>Schizophyllaceae</taxon>
        <taxon>Schizophyllum</taxon>
    </lineage>
</organism>
<dbReference type="VEuPathDB" id="FungiDB:SCHCODRAFT_02714917"/>
<dbReference type="RefSeq" id="XP_003027743.1">
    <property type="nucleotide sequence ID" value="XM_003027697.1"/>
</dbReference>
<dbReference type="KEGG" id="scm:SCHCO_02714917"/>
<name>D8QGX8_SCHCM</name>
<evidence type="ECO:0000313" key="1">
    <source>
        <dbReference type="EMBL" id="EFI92840.1"/>
    </source>
</evidence>
<dbReference type="HOGENOM" id="CLU_1826415_0_0_1"/>